<protein>
    <submittedName>
        <fullName evidence="2">Uncharacterized protein</fullName>
    </submittedName>
</protein>
<dbReference type="OrthoDB" id="4479226at2"/>
<proteinExistence type="predicted"/>
<reference evidence="2 3" key="1">
    <citation type="submission" date="2019-03" db="EMBL/GenBank/DDBJ databases">
        <title>Arthrobacter sp. nov., an bacterium isolated from biocrust in Mu Us Desert.</title>
        <authorList>
            <person name="Lixiong L."/>
        </authorList>
    </citation>
    <scope>NUCLEOTIDE SEQUENCE [LARGE SCALE GENOMIC DNA]</scope>
    <source>
        <strain evidence="2 3">SLN-3</strain>
    </source>
</reference>
<evidence type="ECO:0000313" key="3">
    <source>
        <dbReference type="Proteomes" id="UP000295411"/>
    </source>
</evidence>
<dbReference type="Proteomes" id="UP000295411">
    <property type="component" value="Unassembled WGS sequence"/>
</dbReference>
<name>A0A4R5TXB7_9MICC</name>
<comment type="caution">
    <text evidence="2">The sequence shown here is derived from an EMBL/GenBank/DDBJ whole genome shotgun (WGS) entry which is preliminary data.</text>
</comment>
<sequence length="233" mass="25806">MNERIREIADRTTAALEKLVPGDSGWWVMALAIVTALIAASIAAWAGWRPLRHQKESLKLRRKRAGSMLKSDRKADAASEWWRRIQWALKATTSENPVMYGYGMKMLDVLATSEVARSEEKAMLDAVWKGSVTGMTDEGIEVLVEDANKLNDSSQAQETSLNSVETGQDVLSSDLGAEPTYHRGYDPTQEDQVLSTLRREILAARLKVTLDEQLGRGTAPAVRRLAGMKLPPN</sequence>
<dbReference type="AlphaFoldDB" id="A0A4R5TXB7"/>
<dbReference type="RefSeq" id="WP_133404066.1">
    <property type="nucleotide sequence ID" value="NZ_SMTK01000003.1"/>
</dbReference>
<keyword evidence="3" id="KW-1185">Reference proteome</keyword>
<accession>A0A4R5TXB7</accession>
<keyword evidence="1" id="KW-1133">Transmembrane helix</keyword>
<organism evidence="2 3">
    <name type="scientific">Arthrobacter crusticola</name>
    <dbReference type="NCBI Taxonomy" id="2547960"/>
    <lineage>
        <taxon>Bacteria</taxon>
        <taxon>Bacillati</taxon>
        <taxon>Actinomycetota</taxon>
        <taxon>Actinomycetes</taxon>
        <taxon>Micrococcales</taxon>
        <taxon>Micrococcaceae</taxon>
        <taxon>Arthrobacter</taxon>
    </lineage>
</organism>
<keyword evidence="1" id="KW-0812">Transmembrane</keyword>
<feature type="transmembrane region" description="Helical" evidence="1">
    <location>
        <begin position="26"/>
        <end position="48"/>
    </location>
</feature>
<gene>
    <name evidence="2" type="ORF">E2F48_11475</name>
</gene>
<evidence type="ECO:0000313" key="2">
    <source>
        <dbReference type="EMBL" id="TDK25836.1"/>
    </source>
</evidence>
<dbReference type="EMBL" id="SMTK01000003">
    <property type="protein sequence ID" value="TDK25836.1"/>
    <property type="molecule type" value="Genomic_DNA"/>
</dbReference>
<keyword evidence="1" id="KW-0472">Membrane</keyword>
<evidence type="ECO:0000256" key="1">
    <source>
        <dbReference type="SAM" id="Phobius"/>
    </source>
</evidence>